<proteinExistence type="predicted"/>
<evidence type="ECO:0008006" key="3">
    <source>
        <dbReference type="Google" id="ProtNLM"/>
    </source>
</evidence>
<evidence type="ECO:0000313" key="1">
    <source>
        <dbReference type="EMBL" id="KAK8843034.1"/>
    </source>
</evidence>
<dbReference type="Gene3D" id="3.90.1150.170">
    <property type="match status" value="1"/>
</dbReference>
<gene>
    <name evidence="1" type="ORF">M9Y10_025222</name>
</gene>
<sequence>MKMNNDLLKYAYSLDDFEKNALDVIKMITTNLKDHRSKKTVEYQSPEDELNFWQKEFSSTNQANLIAILENARKTSMNFHCNGYLGHQVAILPPITILTSAFITYLNNTIVVYEVGMAGISMEKIVIDHLIENLDTKKVQQESLFQAARWGI</sequence>
<dbReference type="EMBL" id="JAPFFF010000036">
    <property type="protein sequence ID" value="KAK8843034.1"/>
    <property type="molecule type" value="Genomic_DNA"/>
</dbReference>
<dbReference type="Proteomes" id="UP001470230">
    <property type="component" value="Unassembled WGS sequence"/>
</dbReference>
<dbReference type="SUPFAM" id="SSF53383">
    <property type="entry name" value="PLP-dependent transferases"/>
    <property type="match status" value="1"/>
</dbReference>
<keyword evidence="2" id="KW-1185">Reference proteome</keyword>
<dbReference type="InterPro" id="IPR015421">
    <property type="entry name" value="PyrdxlP-dep_Trfase_major"/>
</dbReference>
<reference evidence="1 2" key="1">
    <citation type="submission" date="2024-04" db="EMBL/GenBank/DDBJ databases">
        <title>Tritrichomonas musculus Genome.</title>
        <authorList>
            <person name="Alves-Ferreira E."/>
            <person name="Grigg M."/>
            <person name="Lorenzi H."/>
            <person name="Galac M."/>
        </authorList>
    </citation>
    <scope>NUCLEOTIDE SEQUENCE [LARGE SCALE GENOMIC DNA]</scope>
    <source>
        <strain evidence="1 2">EAF2021</strain>
    </source>
</reference>
<evidence type="ECO:0000313" key="2">
    <source>
        <dbReference type="Proteomes" id="UP001470230"/>
    </source>
</evidence>
<comment type="caution">
    <text evidence="1">The sequence shown here is derived from an EMBL/GenBank/DDBJ whole genome shotgun (WGS) entry which is preliminary data.</text>
</comment>
<dbReference type="InterPro" id="IPR015424">
    <property type="entry name" value="PyrdxlP-dep_Trfase"/>
</dbReference>
<dbReference type="Gene3D" id="3.40.640.10">
    <property type="entry name" value="Type I PLP-dependent aspartate aminotransferase-like (Major domain)"/>
    <property type="match status" value="1"/>
</dbReference>
<name>A0ABR2H9X3_9EUKA</name>
<organism evidence="1 2">
    <name type="scientific">Tritrichomonas musculus</name>
    <dbReference type="NCBI Taxonomy" id="1915356"/>
    <lineage>
        <taxon>Eukaryota</taxon>
        <taxon>Metamonada</taxon>
        <taxon>Parabasalia</taxon>
        <taxon>Tritrichomonadida</taxon>
        <taxon>Tritrichomonadidae</taxon>
        <taxon>Tritrichomonas</taxon>
    </lineage>
</organism>
<protein>
    <recommendedName>
        <fullName evidence="3">Phage protein</fullName>
    </recommendedName>
</protein>
<accession>A0ABR2H9X3</accession>